<dbReference type="EMBL" id="GBRH01236691">
    <property type="protein sequence ID" value="JAD61204.1"/>
    <property type="molecule type" value="Transcribed_RNA"/>
</dbReference>
<accession>A0A0A9BB71</accession>
<name>A0A0A9BB71_ARUDO</name>
<reference evidence="1" key="2">
    <citation type="journal article" date="2015" name="Data Brief">
        <title>Shoot transcriptome of the giant reed, Arundo donax.</title>
        <authorList>
            <person name="Barrero R.A."/>
            <person name="Guerrero F.D."/>
            <person name="Moolhuijzen P."/>
            <person name="Goolsby J.A."/>
            <person name="Tidwell J."/>
            <person name="Bellgard S.E."/>
            <person name="Bellgard M.I."/>
        </authorList>
    </citation>
    <scope>NUCLEOTIDE SEQUENCE</scope>
    <source>
        <tissue evidence="1">Shoot tissue taken approximately 20 cm above the soil surface</tissue>
    </source>
</reference>
<proteinExistence type="predicted"/>
<sequence length="22" mass="2568">MSAYVFLLQTFPLRHDILSTSK</sequence>
<protein>
    <submittedName>
        <fullName evidence="1">Uncharacterized protein</fullName>
    </submittedName>
</protein>
<reference evidence="1" key="1">
    <citation type="submission" date="2014-09" db="EMBL/GenBank/DDBJ databases">
        <authorList>
            <person name="Magalhaes I.L.F."/>
            <person name="Oliveira U."/>
            <person name="Santos F.R."/>
            <person name="Vidigal T.H.D.A."/>
            <person name="Brescovit A.D."/>
            <person name="Santos A.J."/>
        </authorList>
    </citation>
    <scope>NUCLEOTIDE SEQUENCE</scope>
    <source>
        <tissue evidence="1">Shoot tissue taken approximately 20 cm above the soil surface</tissue>
    </source>
</reference>
<evidence type="ECO:0000313" key="1">
    <source>
        <dbReference type="EMBL" id="JAD61204.1"/>
    </source>
</evidence>
<dbReference type="AlphaFoldDB" id="A0A0A9BB71"/>
<organism evidence="1">
    <name type="scientific">Arundo donax</name>
    <name type="common">Giant reed</name>
    <name type="synonym">Donax arundinaceus</name>
    <dbReference type="NCBI Taxonomy" id="35708"/>
    <lineage>
        <taxon>Eukaryota</taxon>
        <taxon>Viridiplantae</taxon>
        <taxon>Streptophyta</taxon>
        <taxon>Embryophyta</taxon>
        <taxon>Tracheophyta</taxon>
        <taxon>Spermatophyta</taxon>
        <taxon>Magnoliopsida</taxon>
        <taxon>Liliopsida</taxon>
        <taxon>Poales</taxon>
        <taxon>Poaceae</taxon>
        <taxon>PACMAD clade</taxon>
        <taxon>Arundinoideae</taxon>
        <taxon>Arundineae</taxon>
        <taxon>Arundo</taxon>
    </lineage>
</organism>